<keyword evidence="2" id="KW-0732">Signal</keyword>
<dbReference type="EMBL" id="QGKV02000299">
    <property type="protein sequence ID" value="KAF3591998.1"/>
    <property type="molecule type" value="Genomic_DNA"/>
</dbReference>
<organism evidence="3 4">
    <name type="scientific">Brassica cretica</name>
    <name type="common">Mustard</name>
    <dbReference type="NCBI Taxonomy" id="69181"/>
    <lineage>
        <taxon>Eukaryota</taxon>
        <taxon>Viridiplantae</taxon>
        <taxon>Streptophyta</taxon>
        <taxon>Embryophyta</taxon>
        <taxon>Tracheophyta</taxon>
        <taxon>Spermatophyta</taxon>
        <taxon>Magnoliopsida</taxon>
        <taxon>eudicotyledons</taxon>
        <taxon>Gunneridae</taxon>
        <taxon>Pentapetalae</taxon>
        <taxon>rosids</taxon>
        <taxon>malvids</taxon>
        <taxon>Brassicales</taxon>
        <taxon>Brassicaceae</taxon>
        <taxon>Brassiceae</taxon>
        <taxon>Brassica</taxon>
    </lineage>
</organism>
<proteinExistence type="predicted"/>
<feature type="region of interest" description="Disordered" evidence="1">
    <location>
        <begin position="66"/>
        <end position="103"/>
    </location>
</feature>
<accession>A0ABQ7E643</accession>
<dbReference type="Proteomes" id="UP000266723">
    <property type="component" value="Unassembled WGS sequence"/>
</dbReference>
<evidence type="ECO:0000313" key="3">
    <source>
        <dbReference type="EMBL" id="KAF3591998.1"/>
    </source>
</evidence>
<evidence type="ECO:0000256" key="2">
    <source>
        <dbReference type="SAM" id="SignalP"/>
    </source>
</evidence>
<sequence length="163" mass="18169">MFNSLSFGWSLTFVGVSFLGLDGDRIWGLTFGVRISDWVCSWVKPASNNSPPPRVRCVSDHQTITRQAPGNGSFNPSNRQFPSIRTTKPASSDPPSGKLGKQSPTLHWASWTTHIQLVGSFTLVQFARRVGSVQYHAFSSPKLPPPFGSRSNYLLFHLDRSYR</sequence>
<feature type="compositionally biased region" description="Polar residues" evidence="1">
    <location>
        <begin position="66"/>
        <end position="94"/>
    </location>
</feature>
<gene>
    <name evidence="3" type="ORF">DY000_02024015</name>
</gene>
<keyword evidence="4" id="KW-1185">Reference proteome</keyword>
<comment type="caution">
    <text evidence="3">The sequence shown here is derived from an EMBL/GenBank/DDBJ whole genome shotgun (WGS) entry which is preliminary data.</text>
</comment>
<name>A0ABQ7E643_BRACR</name>
<evidence type="ECO:0000256" key="1">
    <source>
        <dbReference type="SAM" id="MobiDB-lite"/>
    </source>
</evidence>
<evidence type="ECO:0008006" key="5">
    <source>
        <dbReference type="Google" id="ProtNLM"/>
    </source>
</evidence>
<evidence type="ECO:0000313" key="4">
    <source>
        <dbReference type="Proteomes" id="UP000266723"/>
    </source>
</evidence>
<feature type="chain" id="PRO_5046066258" description="Secreted protein" evidence="2">
    <location>
        <begin position="24"/>
        <end position="163"/>
    </location>
</feature>
<feature type="signal peptide" evidence="2">
    <location>
        <begin position="1"/>
        <end position="23"/>
    </location>
</feature>
<reference evidence="3 4" key="1">
    <citation type="journal article" date="2020" name="BMC Genomics">
        <title>Intraspecific diversification of the crop wild relative Brassica cretica Lam. using demographic model selection.</title>
        <authorList>
            <person name="Kioukis A."/>
            <person name="Michalopoulou V.A."/>
            <person name="Briers L."/>
            <person name="Pirintsos S."/>
            <person name="Studholme D.J."/>
            <person name="Pavlidis P."/>
            <person name="Sarris P.F."/>
        </authorList>
    </citation>
    <scope>NUCLEOTIDE SEQUENCE [LARGE SCALE GENOMIC DNA]</scope>
    <source>
        <strain evidence="4">cv. PFS-1207/04</strain>
    </source>
</reference>
<protein>
    <recommendedName>
        <fullName evidence="5">Secreted protein</fullName>
    </recommendedName>
</protein>